<feature type="domain" description="Integrator complex subunit 1 RPB2-binding" evidence="2">
    <location>
        <begin position="414"/>
        <end position="563"/>
    </location>
</feature>
<accession>A0A176WDN1</accession>
<feature type="compositionally biased region" description="Polar residues" evidence="1">
    <location>
        <begin position="1089"/>
        <end position="1103"/>
    </location>
</feature>
<dbReference type="GO" id="GO:0034474">
    <property type="term" value="P:U2 snRNA 3'-end processing"/>
    <property type="evidence" value="ECO:0007669"/>
    <property type="project" value="InterPro"/>
</dbReference>
<feature type="region of interest" description="Disordered" evidence="1">
    <location>
        <begin position="1069"/>
        <end position="1103"/>
    </location>
</feature>
<dbReference type="SUPFAM" id="SSF48371">
    <property type="entry name" value="ARM repeat"/>
    <property type="match status" value="1"/>
</dbReference>
<dbReference type="GO" id="GO:0032039">
    <property type="term" value="C:integrator complex"/>
    <property type="evidence" value="ECO:0007669"/>
    <property type="project" value="InterPro"/>
</dbReference>
<feature type="region of interest" description="Disordered" evidence="1">
    <location>
        <begin position="355"/>
        <end position="397"/>
    </location>
</feature>
<feature type="region of interest" description="Disordered" evidence="1">
    <location>
        <begin position="42"/>
        <end position="182"/>
    </location>
</feature>
<evidence type="ECO:0000256" key="1">
    <source>
        <dbReference type="SAM" id="MobiDB-lite"/>
    </source>
</evidence>
<organism evidence="3 4">
    <name type="scientific">Marchantia polymorpha subsp. ruderalis</name>
    <dbReference type="NCBI Taxonomy" id="1480154"/>
    <lineage>
        <taxon>Eukaryota</taxon>
        <taxon>Viridiplantae</taxon>
        <taxon>Streptophyta</taxon>
        <taxon>Embryophyta</taxon>
        <taxon>Marchantiophyta</taxon>
        <taxon>Marchantiopsida</taxon>
        <taxon>Marchantiidae</taxon>
        <taxon>Marchantiales</taxon>
        <taxon>Marchantiaceae</taxon>
        <taxon>Marchantia</taxon>
    </lineage>
</organism>
<dbReference type="PANTHER" id="PTHR21224:SF1">
    <property type="entry name" value="INTEGRATOR COMPLEX SUBUNIT 1"/>
    <property type="match status" value="1"/>
</dbReference>
<feature type="compositionally biased region" description="Polar residues" evidence="1">
    <location>
        <begin position="1069"/>
        <end position="1082"/>
    </location>
</feature>
<reference evidence="3" key="1">
    <citation type="submission" date="2016-03" db="EMBL/GenBank/DDBJ databases">
        <title>Mechanisms controlling the formation of the plant cell surface in tip-growing cells are functionally conserved among land plants.</title>
        <authorList>
            <person name="Honkanen S."/>
            <person name="Jones V.A."/>
            <person name="Morieri G."/>
            <person name="Champion C."/>
            <person name="Hetherington A.J."/>
            <person name="Kelly S."/>
            <person name="Saint-Marcoux D."/>
            <person name="Proust H."/>
            <person name="Prescott H."/>
            <person name="Dolan L."/>
        </authorList>
    </citation>
    <scope>NUCLEOTIDE SEQUENCE [LARGE SCALE GENOMIC DNA]</scope>
    <source>
        <tissue evidence="3">Whole gametophyte</tissue>
    </source>
</reference>
<dbReference type="Proteomes" id="UP000077202">
    <property type="component" value="Unassembled WGS sequence"/>
</dbReference>
<dbReference type="PANTHER" id="PTHR21224">
    <property type="entry name" value="INTEGRATOR COMPLEX SUBUNIT 1"/>
    <property type="match status" value="1"/>
</dbReference>
<proteinExistence type="predicted"/>
<evidence type="ECO:0000313" key="4">
    <source>
        <dbReference type="Proteomes" id="UP000077202"/>
    </source>
</evidence>
<gene>
    <name evidence="3" type="ORF">AXG93_1293s1030</name>
</gene>
<evidence type="ECO:0000313" key="3">
    <source>
        <dbReference type="EMBL" id="OAE31227.1"/>
    </source>
</evidence>
<protein>
    <recommendedName>
        <fullName evidence="2">Integrator complex subunit 1 RPB2-binding domain-containing protein</fullName>
    </recommendedName>
</protein>
<dbReference type="Pfam" id="PF12432">
    <property type="entry name" value="INTS1_RP2B-bd"/>
    <property type="match status" value="1"/>
</dbReference>
<name>A0A176WDN1_MARPO</name>
<dbReference type="InterPro" id="IPR038902">
    <property type="entry name" value="INTS1"/>
</dbReference>
<feature type="compositionally biased region" description="Polar residues" evidence="1">
    <location>
        <begin position="924"/>
        <end position="944"/>
    </location>
</feature>
<feature type="compositionally biased region" description="Basic and acidic residues" evidence="1">
    <location>
        <begin position="126"/>
        <end position="140"/>
    </location>
</feature>
<dbReference type="EMBL" id="LVLJ01001134">
    <property type="protein sequence ID" value="OAE31227.1"/>
    <property type="molecule type" value="Genomic_DNA"/>
</dbReference>
<comment type="caution">
    <text evidence="3">The sequence shown here is derived from an EMBL/GenBank/DDBJ whole genome shotgun (WGS) entry which is preliminary data.</text>
</comment>
<feature type="compositionally biased region" description="Polar residues" evidence="1">
    <location>
        <begin position="355"/>
        <end position="374"/>
    </location>
</feature>
<evidence type="ECO:0000259" key="2">
    <source>
        <dbReference type="Pfam" id="PF12432"/>
    </source>
</evidence>
<feature type="region of interest" description="Disordered" evidence="1">
    <location>
        <begin position="921"/>
        <end position="944"/>
    </location>
</feature>
<keyword evidence="4" id="KW-1185">Reference proteome</keyword>
<dbReference type="InterPro" id="IPR022145">
    <property type="entry name" value="INTS1_RPB2-bd"/>
</dbReference>
<dbReference type="InterPro" id="IPR016024">
    <property type="entry name" value="ARM-type_fold"/>
</dbReference>
<sequence>MCPTTPDAGGVSIFTRFFMRHLPSDATQDSDELRAKSRRIYESRAREDEEEPGGFLDLNATPRGFDLNAPVEEESPRGQSGWLPANEEDDGAWLPIQEEIEEGKDNTEESKLSLAEIIAPSQVPVKTEEQEPAVKPEKSDSPLQSDEPEDSYHEREAEDAREIVKDSDDEPELKPLVIPSTKASGPASAVIQRSVDSVSVLGIDDDLDILRSIWNSHQQNDVESMDNVLVEACEELAKNPFSPSRYHYLSCLYISKKLPEAFSLPKTLKVLLGMLKSPNGIQSAAKRQIMLPVLACKLLNRAFAYEAQWPLKFVQIYLEDATGSRSWIEHEGCKEFVANILTAFPDADALDCDVTQESSASPEDLTSTRLQDSQGGSGEMAQGQAVKSEPSVQGTMPYKSRYPLEEIRAQVRTEFLQALNQLLGSASTKDNPRQLLKLLMQGAGYEEVRVVASSMLETYLNNTVHLRAAKALLDRIVQHTRGTSDNDCQTVANLLALRITSMQAPGQIKSLHGNIFGDMVTQLVRRRPEYATLALKTFVTAEVNNKNPHNLKSIVMALKAMPESPPPEHELASIFQELAANEEYRFQLRDLIRRMMKQVGSDLDVHALCHGLMQPWPVMAEQHEALKEVWLKQLVDLACQLLLHAVLPYAMDENVVSAIYSTPTSSVPGPGVGSLKEKLLQLEKFSLESANFQIEAMAWCTDILAVYLPSMEEAQFTRIVRQLLFMETSEVYYSTSDNVSETDLVSLRLLSMCMPAPEEILARLILMAISNFPLSQGEALKIIERLVWRAAALKRHFDGALTAASVQLPAAIFKLASFNLPGQSPIQQLVVKDMYWRACIVVVIIGVYNASTIGWFVWENLPTIRNFMEALLTCTRTFLPNGDDQVRMSEARKLELEAEQRDSKAEEAISAFLDVTAEKRRSDPSSAEINSSGSLMSSPGARLSNQGGEWRGKVMFLEQTGPTLAQSWAWLQKILIAEPDVITYLPPVWQCELLFMHEGQHPLTRKLFLDIGKLRSHLHLVMVQQLQSKEIEVERVVNFLSRKLFSKSGAVRSRARRCFESLFYLPSSSTPDFTHSVPSSPQDLKRSDPTGSATIMTGSGQTKGVVISSNDNVPGAAKKVTGLTNAPLGQASSSSLSGLPVVMQKVSPGVSYVAVNEDTATEKGMSSMRYQYADDDCGWLEVVEKLPTASRVVSVLAPSIQRAIQEETSIHVDGYIRGGLSVLTVEAKLELFEGFGLSSFGIAAVLQDLNSTKDVRLQSILGSGSFSRDRLKRLTSSVRAFWKVNKKGCDNLQRILEQMSATSTVGYAHMQQTTSFAHMKEKATLTESSDMEMSLAKPSLEENTRFVFEWLTSVEKDVQIGWQNSTKLSAFVELRHDLQRKLVEGSLEILKNVMGIVFDLLEKANGGCLADQKFLTYGLPILVLLSHAPCSHGISQPLLATCKKGQPSVECLTDLGLERRNVSFPGIATAASVLLKDLQMKLVEIYEILARKFVRNSRTVPRGLVLAPSRMRAYSNRNALTDRLSCVTDGVSMPFDVVERASSDRFEAVLRYYLCQKLQSVWEAVDEYYSRSLLDLRRKNGKQEKVSPVNYCAPLSKMIGGLLCSLRSHNGVYSSSLLASSRISPPTDMKAQIEFSGRCGLVMEMLSFLDPEFDADGFLAAIVDISGLQSVSKAPYGPSLPAIGLSYVVHNSSWDTLSKVFKQLVNSGVGTEDDEYFGNASACSMESGQIFRGMEPVIEFIFLCVQHPRAKLACRACEEVEPHKSSSNLHWSWLSTSSARTITKHSVAACVASKLANMGAEARAICSDVSVEQYVRVLETRTLCPVSCTLKVLALAVCQGPHIMRAVVQHLCSYDDGSPSGLAPSMVENASSQSIESTYKAVARSLLWGLYLIFPVSIKSVLHSISKKGMLIEDIRGQAEIYNNHGQTCSLNSVIHSAVWSFCSGNDKESNAAYGFCTEFARQHPLLLIPFLPTLKILLKELLPLLKQGETQARMTVTRALSMGLGLLDALRPHVILKSNSLHNTSASFPRVSGWSDQNRTQSSSTLNKSDLEDVLNLYFEILRDLEVQDRPHFAKVVARFADFLCHCVAAGGRSREYVSSYRTPVLETTAQSFGKIKKIGYLLSLLDKPGSFSIAEETAAAYSLSAGGNSQASTLPIPLDQILTVRKKLQQCIKLYTKDSWNEEGLAFYSTGKSNCVSQLMVGDGEEGSLSATLTDVDKASARVPGILSYLEDSLVQLITIKDATLRERIYGLLERRLLHGPSETSASNIVEGLLQQLTSSDVLRAKSAARNTARFFQFSTDLQESLLVEMLQLGRIASDDLQRLLQGLFTVAGSHSG</sequence>
<feature type="compositionally biased region" description="Basic and acidic residues" evidence="1">
    <location>
        <begin position="150"/>
        <end position="166"/>
    </location>
</feature>